<organism evidence="1 2">
    <name type="scientific">Riccia fluitans</name>
    <dbReference type="NCBI Taxonomy" id="41844"/>
    <lineage>
        <taxon>Eukaryota</taxon>
        <taxon>Viridiplantae</taxon>
        <taxon>Streptophyta</taxon>
        <taxon>Embryophyta</taxon>
        <taxon>Marchantiophyta</taxon>
        <taxon>Marchantiopsida</taxon>
        <taxon>Marchantiidae</taxon>
        <taxon>Marchantiales</taxon>
        <taxon>Ricciaceae</taxon>
        <taxon>Riccia</taxon>
    </lineage>
</organism>
<proteinExistence type="predicted"/>
<reference evidence="1 2" key="1">
    <citation type="submission" date="2024-09" db="EMBL/GenBank/DDBJ databases">
        <title>Chromosome-scale assembly of Riccia fluitans.</title>
        <authorList>
            <person name="Paukszto L."/>
            <person name="Sawicki J."/>
            <person name="Karawczyk K."/>
            <person name="Piernik-Szablinska J."/>
            <person name="Szczecinska M."/>
            <person name="Mazdziarz M."/>
        </authorList>
    </citation>
    <scope>NUCLEOTIDE SEQUENCE [LARGE SCALE GENOMIC DNA]</scope>
    <source>
        <strain evidence="1">Rf_01</strain>
        <tissue evidence="1">Aerial parts of the thallus</tissue>
    </source>
</reference>
<accession>A0ABD1YKG4</accession>
<protein>
    <submittedName>
        <fullName evidence="1">Uncharacterized protein</fullName>
    </submittedName>
</protein>
<name>A0ABD1YKG4_9MARC</name>
<gene>
    <name evidence="1" type="ORF">R1flu_015962</name>
</gene>
<keyword evidence="2" id="KW-1185">Reference proteome</keyword>
<dbReference type="AlphaFoldDB" id="A0ABD1YKG4"/>
<dbReference type="EMBL" id="JBHFFA010000004">
    <property type="protein sequence ID" value="KAL2631276.1"/>
    <property type="molecule type" value="Genomic_DNA"/>
</dbReference>
<evidence type="ECO:0000313" key="1">
    <source>
        <dbReference type="EMBL" id="KAL2631276.1"/>
    </source>
</evidence>
<sequence>MNQDRTPTAYEISGSHIYKQIIHIQDQQDDQVAVKKEVQVMISGAAVHANLLKKRAKSAETEKLQLVLQACGIVIHRRIPFCCLEYAAASCRETPFSLQYAKCSRQVLQGCDRLFYCQKNFQTSLLPRLEFPDLGDDSIKQSSRG</sequence>
<dbReference type="Proteomes" id="UP001605036">
    <property type="component" value="Unassembled WGS sequence"/>
</dbReference>
<evidence type="ECO:0000313" key="2">
    <source>
        <dbReference type="Proteomes" id="UP001605036"/>
    </source>
</evidence>
<comment type="caution">
    <text evidence="1">The sequence shown here is derived from an EMBL/GenBank/DDBJ whole genome shotgun (WGS) entry which is preliminary data.</text>
</comment>